<feature type="region of interest" description="Disordered" evidence="1">
    <location>
        <begin position="140"/>
        <end position="169"/>
    </location>
</feature>
<feature type="compositionally biased region" description="Acidic residues" evidence="1">
    <location>
        <begin position="145"/>
        <end position="158"/>
    </location>
</feature>
<feature type="region of interest" description="Disordered" evidence="1">
    <location>
        <begin position="199"/>
        <end position="231"/>
    </location>
</feature>
<dbReference type="AlphaFoldDB" id="A0AAN6BY88"/>
<keyword evidence="3" id="KW-1185">Reference proteome</keyword>
<evidence type="ECO:0000256" key="1">
    <source>
        <dbReference type="SAM" id="MobiDB-lite"/>
    </source>
</evidence>
<gene>
    <name evidence="2" type="ORF">FAUST_7386</name>
</gene>
<organism evidence="2 3">
    <name type="scientific">Fusarium austroamericanum</name>
    <dbReference type="NCBI Taxonomy" id="282268"/>
    <lineage>
        <taxon>Eukaryota</taxon>
        <taxon>Fungi</taxon>
        <taxon>Dikarya</taxon>
        <taxon>Ascomycota</taxon>
        <taxon>Pezizomycotina</taxon>
        <taxon>Sordariomycetes</taxon>
        <taxon>Hypocreomycetidae</taxon>
        <taxon>Hypocreales</taxon>
        <taxon>Nectriaceae</taxon>
        <taxon>Fusarium</taxon>
    </lineage>
</organism>
<proteinExistence type="predicted"/>
<evidence type="ECO:0000313" key="3">
    <source>
        <dbReference type="Proteomes" id="UP000537989"/>
    </source>
</evidence>
<comment type="caution">
    <text evidence="2">The sequence shown here is derived from an EMBL/GenBank/DDBJ whole genome shotgun (WGS) entry which is preliminary data.</text>
</comment>
<feature type="compositionally biased region" description="Low complexity" evidence="1">
    <location>
        <begin position="203"/>
        <end position="217"/>
    </location>
</feature>
<evidence type="ECO:0000313" key="2">
    <source>
        <dbReference type="EMBL" id="KAF5234897.1"/>
    </source>
</evidence>
<dbReference type="InterPro" id="IPR022698">
    <property type="entry name" value="OrsD"/>
</dbReference>
<name>A0AAN6BY88_FUSAU</name>
<feature type="region of interest" description="Disordered" evidence="1">
    <location>
        <begin position="82"/>
        <end position="105"/>
    </location>
</feature>
<accession>A0AAN6BY88</accession>
<sequence>MALHTNTNGNLNNYSNNTTAGEGGQQIIQLCEELNVLLCLLCPAAIKPGVDQVKRHYRGCHRTVGAQLQEVVAFAASFAPSGLQPRTLRDPTDGSDEGLLPADGSPPIAGLETYAGFSCKSCRHLTRDRSNRDRHQILARHYEEEGYGQEEEEEEEETEERHKSSRQRRNWEPVMLQSLRRAPHARYWIVEVVRTRCSRRGSSRSSSSRSNSTEGSGAATGADAGLLKLVR</sequence>
<dbReference type="Proteomes" id="UP000537989">
    <property type="component" value="Unassembled WGS sequence"/>
</dbReference>
<dbReference type="EMBL" id="JAAMOD010000220">
    <property type="protein sequence ID" value="KAF5234897.1"/>
    <property type="molecule type" value="Genomic_DNA"/>
</dbReference>
<protein>
    <submittedName>
        <fullName evidence="2">Uncharacterized protein</fullName>
    </submittedName>
</protein>
<feature type="non-terminal residue" evidence="2">
    <location>
        <position position="231"/>
    </location>
</feature>
<dbReference type="Pfam" id="PF12013">
    <property type="entry name" value="OrsD"/>
    <property type="match status" value="1"/>
</dbReference>
<reference evidence="2 3" key="1">
    <citation type="submission" date="2020-02" db="EMBL/GenBank/DDBJ databases">
        <title>Identification and distribution of gene clusters putatively required for synthesis of sphingolipid metabolism inhibitors in phylogenetically diverse species of the filamentous fungus Fusarium.</title>
        <authorList>
            <person name="Kim H.-S."/>
            <person name="Busman M."/>
            <person name="Brown D.W."/>
            <person name="Divon H."/>
            <person name="Uhlig S."/>
            <person name="Proctor R.H."/>
        </authorList>
    </citation>
    <scope>NUCLEOTIDE SEQUENCE [LARGE SCALE GENOMIC DNA]</scope>
    <source>
        <strain evidence="2 3">NRRL 2903</strain>
    </source>
</reference>